<dbReference type="EMBL" id="CP036289">
    <property type="protein sequence ID" value="QDU73320.1"/>
    <property type="molecule type" value="Genomic_DNA"/>
</dbReference>
<dbReference type="KEGG" id="bvo:Pan97_02890"/>
<sequence>MDKKEPASSTPKVNAQFGVLDLLLLTLSIAYVCGLVILGQKTTFGEVLLDGTARFVPSLAAFGLISYLVSFLGSIFFLVIVIDSPHLAPRLLLVMNLVTVLACQVFQFLPQREYEDMVLSGVVSYGALLFLPAWLVNNLVLGRKLTETHWLMLFFATFCNVCLIAFIGLKWALMGS</sequence>
<organism evidence="2 3">
    <name type="scientific">Bremerella volcania</name>
    <dbReference type="NCBI Taxonomy" id="2527984"/>
    <lineage>
        <taxon>Bacteria</taxon>
        <taxon>Pseudomonadati</taxon>
        <taxon>Planctomycetota</taxon>
        <taxon>Planctomycetia</taxon>
        <taxon>Pirellulales</taxon>
        <taxon>Pirellulaceae</taxon>
        <taxon>Bremerella</taxon>
    </lineage>
</organism>
<feature type="transmembrane region" description="Helical" evidence="1">
    <location>
        <begin position="59"/>
        <end position="82"/>
    </location>
</feature>
<accession>A0A518C267</accession>
<reference evidence="3" key="1">
    <citation type="submission" date="2019-02" db="EMBL/GenBank/DDBJ databases">
        <title>Deep-cultivation of Planctomycetes and their phenomic and genomic characterization uncovers novel biology.</title>
        <authorList>
            <person name="Wiegand S."/>
            <person name="Jogler M."/>
            <person name="Boedeker C."/>
            <person name="Pinto D."/>
            <person name="Vollmers J."/>
            <person name="Rivas-Marin E."/>
            <person name="Kohn T."/>
            <person name="Peeters S.H."/>
            <person name="Heuer A."/>
            <person name="Rast P."/>
            <person name="Oberbeckmann S."/>
            <person name="Bunk B."/>
            <person name="Jeske O."/>
            <person name="Meyerdierks A."/>
            <person name="Storesund J.E."/>
            <person name="Kallscheuer N."/>
            <person name="Luecker S."/>
            <person name="Lage O.M."/>
            <person name="Pohl T."/>
            <person name="Merkel B.J."/>
            <person name="Hornburger P."/>
            <person name="Mueller R.-W."/>
            <person name="Bruemmer F."/>
            <person name="Labrenz M."/>
            <person name="Spormann A.M."/>
            <person name="Op den Camp H."/>
            <person name="Overmann J."/>
            <person name="Amann R."/>
            <person name="Jetten M.S.M."/>
            <person name="Mascher T."/>
            <person name="Medema M.H."/>
            <person name="Devos D.P."/>
            <person name="Kaster A.-K."/>
            <person name="Ovreas L."/>
            <person name="Rohde M."/>
            <person name="Galperin M.Y."/>
            <person name="Jogler C."/>
        </authorList>
    </citation>
    <scope>NUCLEOTIDE SEQUENCE [LARGE SCALE GENOMIC DNA]</scope>
    <source>
        <strain evidence="3">Pan97</strain>
    </source>
</reference>
<feature type="transmembrane region" description="Helical" evidence="1">
    <location>
        <begin position="122"/>
        <end position="141"/>
    </location>
</feature>
<feature type="transmembrane region" description="Helical" evidence="1">
    <location>
        <begin position="91"/>
        <end position="110"/>
    </location>
</feature>
<evidence type="ECO:0000313" key="2">
    <source>
        <dbReference type="EMBL" id="QDU73320.1"/>
    </source>
</evidence>
<protein>
    <recommendedName>
        <fullName evidence="4">Yip1 domain protein</fullName>
    </recommendedName>
</protein>
<keyword evidence="1" id="KW-1133">Transmembrane helix</keyword>
<feature type="transmembrane region" description="Helical" evidence="1">
    <location>
        <begin position="153"/>
        <end position="173"/>
    </location>
</feature>
<evidence type="ECO:0008006" key="4">
    <source>
        <dbReference type="Google" id="ProtNLM"/>
    </source>
</evidence>
<dbReference type="RefSeq" id="WP_144970052.1">
    <property type="nucleotide sequence ID" value="NZ_CP036289.1"/>
</dbReference>
<dbReference type="Proteomes" id="UP000318626">
    <property type="component" value="Chromosome"/>
</dbReference>
<dbReference type="AlphaFoldDB" id="A0A518C267"/>
<evidence type="ECO:0000313" key="3">
    <source>
        <dbReference type="Proteomes" id="UP000318626"/>
    </source>
</evidence>
<name>A0A518C267_9BACT</name>
<proteinExistence type="predicted"/>
<gene>
    <name evidence="2" type="ORF">Pan97_02890</name>
</gene>
<feature type="transmembrane region" description="Helical" evidence="1">
    <location>
        <begin position="20"/>
        <end position="39"/>
    </location>
</feature>
<keyword evidence="1" id="KW-0812">Transmembrane</keyword>
<keyword evidence="3" id="KW-1185">Reference proteome</keyword>
<evidence type="ECO:0000256" key="1">
    <source>
        <dbReference type="SAM" id="Phobius"/>
    </source>
</evidence>
<keyword evidence="1" id="KW-0472">Membrane</keyword>